<dbReference type="Proteomes" id="UP000051298">
    <property type="component" value="Unassembled WGS sequence"/>
</dbReference>
<dbReference type="Pfam" id="PF00877">
    <property type="entry name" value="NLPC_P60"/>
    <property type="match status" value="1"/>
</dbReference>
<protein>
    <submittedName>
        <fullName evidence="6">Putative phage cell wall peptidase, NlpC/P60 family</fullName>
    </submittedName>
</protein>
<dbReference type="SUPFAM" id="SSF54001">
    <property type="entry name" value="Cysteine proteinases"/>
    <property type="match status" value="1"/>
</dbReference>
<reference evidence="6 7" key="1">
    <citation type="submission" date="2015-09" db="EMBL/GenBank/DDBJ databases">
        <authorList>
            <consortium name="Swine Surveillance"/>
        </authorList>
    </citation>
    <scope>NUCLEOTIDE SEQUENCE [LARGE SCALE GENOMIC DNA]</scope>
    <source>
        <strain evidence="6 7">CECT 5294</strain>
    </source>
</reference>
<evidence type="ECO:0000256" key="1">
    <source>
        <dbReference type="ARBA" id="ARBA00007074"/>
    </source>
</evidence>
<dbReference type="InterPro" id="IPR038765">
    <property type="entry name" value="Papain-like_cys_pep_sf"/>
</dbReference>
<dbReference type="AlphaFoldDB" id="A0A0P1EX34"/>
<keyword evidence="2" id="KW-0645">Protease</keyword>
<evidence type="ECO:0000313" key="7">
    <source>
        <dbReference type="Proteomes" id="UP000051298"/>
    </source>
</evidence>
<dbReference type="InterPro" id="IPR011929">
    <property type="entry name" value="Phage_pept_NlpC/P60"/>
</dbReference>
<dbReference type="EMBL" id="CYRX01000010">
    <property type="protein sequence ID" value="CUH59587.1"/>
    <property type="molecule type" value="Genomic_DNA"/>
</dbReference>
<dbReference type="eggNOG" id="COG0791">
    <property type="taxonomic scope" value="Bacteria"/>
</dbReference>
<name>A0A0P1EX34_9RHOB</name>
<dbReference type="RefSeq" id="WP_058122751.1">
    <property type="nucleotide sequence ID" value="NZ_CYRX01000010.1"/>
</dbReference>
<dbReference type="GO" id="GO:0008234">
    <property type="term" value="F:cysteine-type peptidase activity"/>
    <property type="evidence" value="ECO:0007669"/>
    <property type="project" value="UniProtKB-KW"/>
</dbReference>
<organism evidence="6 7">
    <name type="scientific">Thalassobacter stenotrophicus</name>
    <dbReference type="NCBI Taxonomy" id="266809"/>
    <lineage>
        <taxon>Bacteria</taxon>
        <taxon>Pseudomonadati</taxon>
        <taxon>Pseudomonadota</taxon>
        <taxon>Alphaproteobacteria</taxon>
        <taxon>Rhodobacterales</taxon>
        <taxon>Roseobacteraceae</taxon>
        <taxon>Thalassobacter</taxon>
    </lineage>
</organism>
<comment type="similarity">
    <text evidence="1">Belongs to the peptidase C40 family.</text>
</comment>
<keyword evidence="3" id="KW-0378">Hydrolase</keyword>
<gene>
    <name evidence="6" type="ORF">THS5294_00873</name>
</gene>
<accession>A0A0P1EX34</accession>
<evidence type="ECO:0000256" key="2">
    <source>
        <dbReference type="ARBA" id="ARBA00022670"/>
    </source>
</evidence>
<dbReference type="GO" id="GO:0006508">
    <property type="term" value="P:proteolysis"/>
    <property type="evidence" value="ECO:0007669"/>
    <property type="project" value="UniProtKB-KW"/>
</dbReference>
<evidence type="ECO:0000313" key="6">
    <source>
        <dbReference type="EMBL" id="CUH59587.1"/>
    </source>
</evidence>
<evidence type="ECO:0000259" key="5">
    <source>
        <dbReference type="PROSITE" id="PS51935"/>
    </source>
</evidence>
<dbReference type="PROSITE" id="PS51935">
    <property type="entry name" value="NLPC_P60"/>
    <property type="match status" value="1"/>
</dbReference>
<evidence type="ECO:0000256" key="3">
    <source>
        <dbReference type="ARBA" id="ARBA00022801"/>
    </source>
</evidence>
<keyword evidence="4" id="KW-0788">Thiol protease</keyword>
<sequence length="150" mass="16431">MGSTAISDKVVAAARTWIGTPYQHQMSCKGAGSDCLGLVRGVWRDVVGAEPVPIPAYTYDWSEVSKAEVLWNSARQVLQDVDTETPLAPGQVLLFRMRKTAVAKHLGILVTVGQTPRFIHAYARHGVVETSFSAPWQRALTARFTFPPHA</sequence>
<dbReference type="NCBIfam" id="TIGR02219">
    <property type="entry name" value="phage_NlpC_fam"/>
    <property type="match status" value="1"/>
</dbReference>
<dbReference type="InterPro" id="IPR000064">
    <property type="entry name" value="NLP_P60_dom"/>
</dbReference>
<dbReference type="STRING" id="266809.PM03_04710"/>
<evidence type="ECO:0000256" key="4">
    <source>
        <dbReference type="ARBA" id="ARBA00022807"/>
    </source>
</evidence>
<dbReference type="Gene3D" id="3.90.1720.10">
    <property type="entry name" value="endopeptidase domain like (from Nostoc punctiforme)"/>
    <property type="match status" value="1"/>
</dbReference>
<feature type="domain" description="NlpC/P60" evidence="5">
    <location>
        <begin position="4"/>
        <end position="147"/>
    </location>
</feature>
<proteinExistence type="inferred from homology"/>